<keyword evidence="2" id="KW-0853">WD repeat</keyword>
<dbReference type="CDD" id="cd16691">
    <property type="entry name" value="mRING-H2-C3H3C2_Mio"/>
    <property type="match status" value="1"/>
</dbReference>
<dbReference type="EMBL" id="UYYF01004849">
    <property type="protein sequence ID" value="VDN07310.1"/>
    <property type="molecule type" value="Genomic_DNA"/>
</dbReference>
<keyword evidence="7" id="KW-1185">Reference proteome</keyword>
<evidence type="ECO:0000256" key="2">
    <source>
        <dbReference type="ARBA" id="ARBA00022574"/>
    </source>
</evidence>
<sequence>MFRDIRWLSNHRRQFVAISIEQIALYEDVDKCRPKLLHCLPFNQNSEEERLQSFDLSPLSDEALALGYANGKVVLSKVAAEPVMKNLNYTVELARDVRRAVTFLNFSPIMNVHLAACFERGRSQDYTVCVYDVSNPKLHVFCVNCSEDVTDQTWLKDSSSMLCLGCSRSIKFFDLREGSRPVCSFSVSNQVRSISAGDVHLCIACIIEDYAYIYDRRHLTSPIYKLPVSYFRKNDTGAVKILWNPYFTSSLTCFRRNGRVITEFMSSSENTLDEHGITELASLSMTDTVDMVQSGFRRIRYSEDSGSIKLSHPYLELNHKVYGVSRVSGFSWHPEKRDRLLVVAPDGGRGAFEIRLTTMCRFVTGDYSSQGFLAHAFGTELYIRNADSSATDISPDISFVMKNRAAKNFGAPSSITLEAYVQSCKEIIDNCPYSSFEMKWLWKWMRRMICIVDWRPCVYKTLFPGVIDLMQCSLNPESEELTTERIFVIDPFLGRIRLYRGKERNRVLRICGWPALGDLTQLDMFIEENLMERETQNRAIAAALITANSTRIKKILNLMLEKAKNSSEELLEVETLKEALQHYRGISEQWRSSSERLKSIVKDPYLSMVITFLDGHCDNFSSLQCIIHQKDIPLEDRIAFAAIHLSDQYFMKSMRELFIDACLYRKLSGLFIVGISSEKATHDLLSQYVDHTGDIQTAAVLLAIGQCFVKDYFWPSTYTTEEIASSDFQLFMVEEKETVIEENEYMKRSCAIVIDYMDMLNTWGMWIQRARLDCVLGWRRDSFFFKSKMKQSVEQVEICCQFCPQNITMGKADNSSVPASSSVLVPTTRSLAKTSSASSSITLREMACPHCLKPLPKCILCHRHMGAYVQTECRDLGRLSSWFTWCQKCRHGGHLAHLRHWFSEHEECAASGCLCNCKGEGSMELNTESSQTCKLCEDL</sequence>
<gene>
    <name evidence="6" type="ORF">TCLT_LOCUS9660</name>
</gene>
<feature type="domain" description="GATOR2 complex protein MIO zinc-ribbon like" evidence="4">
    <location>
        <begin position="800"/>
        <end position="918"/>
    </location>
</feature>
<reference evidence="8" key="1">
    <citation type="submission" date="2016-04" db="UniProtKB">
        <authorList>
            <consortium name="WormBaseParasite"/>
        </authorList>
    </citation>
    <scope>IDENTIFICATION</scope>
</reference>
<dbReference type="InterPro" id="IPR036322">
    <property type="entry name" value="WD40_repeat_dom_sf"/>
</dbReference>
<evidence type="ECO:0000313" key="6">
    <source>
        <dbReference type="EMBL" id="VDN07310.1"/>
    </source>
</evidence>
<dbReference type="GO" id="GO:0005737">
    <property type="term" value="C:cytoplasm"/>
    <property type="evidence" value="ECO:0007669"/>
    <property type="project" value="TreeGrafter"/>
</dbReference>
<feature type="domain" description="MIOS-like alpha-solenoid" evidence="5">
    <location>
        <begin position="401"/>
        <end position="643"/>
    </location>
</feature>
<evidence type="ECO:0000313" key="7">
    <source>
        <dbReference type="Proteomes" id="UP000276776"/>
    </source>
</evidence>
<evidence type="ECO:0000259" key="5">
    <source>
        <dbReference type="Pfam" id="PF21719"/>
    </source>
</evidence>
<dbReference type="GO" id="GO:0034198">
    <property type="term" value="P:cellular response to amino acid starvation"/>
    <property type="evidence" value="ECO:0007669"/>
    <property type="project" value="TreeGrafter"/>
</dbReference>
<protein>
    <submittedName>
        <fullName evidence="8">Zinc_ribbon_16 domain-containing protein</fullName>
    </submittedName>
</protein>
<evidence type="ECO:0000256" key="1">
    <source>
        <dbReference type="ARBA" id="ARBA00009713"/>
    </source>
</evidence>
<dbReference type="SUPFAM" id="SSF50978">
    <property type="entry name" value="WD40 repeat-like"/>
    <property type="match status" value="1"/>
</dbReference>
<dbReference type="Pfam" id="PF21719">
    <property type="entry name" value="MIOS_a-sol"/>
    <property type="match status" value="1"/>
</dbReference>
<dbReference type="PANTHER" id="PTHR16453">
    <property type="entry name" value="WD40 DOMAIN-CONTAINING PROTEIN MIO FAMILY MEMBER"/>
    <property type="match status" value="1"/>
</dbReference>
<dbReference type="InterPro" id="IPR049092">
    <property type="entry name" value="MIOS_a-sol"/>
</dbReference>
<dbReference type="STRING" id="103827.A0A158RD12"/>
<reference evidence="6 7" key="2">
    <citation type="submission" date="2018-11" db="EMBL/GenBank/DDBJ databases">
        <authorList>
            <consortium name="Pathogen Informatics"/>
        </authorList>
    </citation>
    <scope>NUCLEOTIDE SEQUENCE [LARGE SCALE GENOMIC DNA]</scope>
</reference>
<name>A0A158RD12_THECL</name>
<organism evidence="8">
    <name type="scientific">Thelazia callipaeda</name>
    <name type="common">Oriental eyeworm</name>
    <name type="synonym">Parasitic nematode</name>
    <dbReference type="NCBI Taxonomy" id="103827"/>
    <lineage>
        <taxon>Eukaryota</taxon>
        <taxon>Metazoa</taxon>
        <taxon>Ecdysozoa</taxon>
        <taxon>Nematoda</taxon>
        <taxon>Chromadorea</taxon>
        <taxon>Rhabditida</taxon>
        <taxon>Spirurina</taxon>
        <taxon>Spiruromorpha</taxon>
        <taxon>Thelazioidea</taxon>
        <taxon>Thelaziidae</taxon>
        <taxon>Thelazia</taxon>
    </lineage>
</organism>
<accession>A0A158RD12</accession>
<dbReference type="InterPro" id="IPR031488">
    <property type="entry name" value="Zn_ribbon_mio"/>
</dbReference>
<keyword evidence="3" id="KW-0677">Repeat</keyword>
<evidence type="ECO:0000313" key="8">
    <source>
        <dbReference type="WBParaSite" id="TCLT_0000967101-mRNA-1"/>
    </source>
</evidence>
<dbReference type="PANTHER" id="PTHR16453:SF9">
    <property type="entry name" value="GATOR COMPLEX PROTEIN MIOS"/>
    <property type="match status" value="1"/>
</dbReference>
<evidence type="ECO:0000259" key="4">
    <source>
        <dbReference type="Pfam" id="PF17034"/>
    </source>
</evidence>
<dbReference type="WBParaSite" id="TCLT_0000967101-mRNA-1">
    <property type="protein sequence ID" value="TCLT_0000967101-mRNA-1"/>
    <property type="gene ID" value="TCLT_0000967101"/>
</dbReference>
<dbReference type="GO" id="GO:1904263">
    <property type="term" value="P:positive regulation of TORC1 signaling"/>
    <property type="evidence" value="ECO:0007669"/>
    <property type="project" value="TreeGrafter"/>
</dbReference>
<comment type="similarity">
    <text evidence="1">Belongs to the WD repeat mio family.</text>
</comment>
<dbReference type="Gene3D" id="2.130.10.10">
    <property type="entry name" value="YVTN repeat-like/Quinoprotein amine dehydrogenase"/>
    <property type="match status" value="1"/>
</dbReference>
<dbReference type="Proteomes" id="UP000276776">
    <property type="component" value="Unassembled WGS sequence"/>
</dbReference>
<dbReference type="InterPro" id="IPR037593">
    <property type="entry name" value="MIOS/Sea4"/>
</dbReference>
<dbReference type="Pfam" id="PF17034">
    <property type="entry name" value="zinc_ribbon_16"/>
    <property type="match status" value="1"/>
</dbReference>
<proteinExistence type="inferred from homology"/>
<dbReference type="InterPro" id="IPR015943">
    <property type="entry name" value="WD40/YVTN_repeat-like_dom_sf"/>
</dbReference>
<evidence type="ECO:0000256" key="3">
    <source>
        <dbReference type="ARBA" id="ARBA00022737"/>
    </source>
</evidence>
<dbReference type="OrthoDB" id="341486at2759"/>
<dbReference type="OMA" id="AGDVHFC"/>
<dbReference type="AlphaFoldDB" id="A0A158RD12"/>